<dbReference type="RefSeq" id="WP_169606755.1">
    <property type="nucleotide sequence ID" value="NZ_CP051682.1"/>
</dbReference>
<accession>A0A7L5DZU5</accession>
<evidence type="ECO:0000256" key="1">
    <source>
        <dbReference type="SAM" id="SignalP"/>
    </source>
</evidence>
<dbReference type="AlphaFoldDB" id="A0A7L5DZU5"/>
<feature type="chain" id="PRO_5029538047" evidence="1">
    <location>
        <begin position="22"/>
        <end position="638"/>
    </location>
</feature>
<dbReference type="KEGG" id="mrob:HH214_07630"/>
<sequence>MKKFFFLIACLLAGYNSRAQTDIPQVNNAGPMGGGSWLRFLSGGDKTSIQEYYGLNLLGTDVQPIKVANTSLLIGYPSGANQSFANGNAFISGSVGIGTMNPVSKLSVWGDNATLWGLALGWGTKKAIITTDDNTKPLAFQIAGNDAMTISQTGKVGIGTTTPEGLLSLKGPSGGGLLRLTPTVENGEASIGFNTHTSEQDYSNQWVIGSGAWNSGEKFVVGNPNSGGPIMTFLPTGNVGIGTTSPDAKLVVGGSGLIGNFSNLVDQDIKISVSAPGASDKYSLIAPSMSTNLALGVGGTEKMRINSNGNVGIGNPDPQSKLDVSGDLTIRNLSNTSNAGGVLRFTGYDRNFPGPSVRSSLIYAGEHNYSKLILSSYWDGNKDELALSNGNVGIGTDNPLSKLVVNAGENNKGIEISGANFFSDTKTHYFPALSFYATKDANRPSNASAEIVFSDRPGTYGYPEYARSSDMLFYTSHSYNSAINDYGMFPDLSMIIKSTQDGGSVGIGTANPDAKLAVNGTIHSKEVRVDLNNWPDYVFKSSYNLKSLAEVKSYIDQNHHLPDMPSEQEVAKEGINLGEMNKLLTKKVEELTLYLIEKDKQMDELKINQQKKTNKLQESLQTQQRQIAELKTLYSSRK</sequence>
<gene>
    <name evidence="2" type="ORF">HH214_07630</name>
</gene>
<evidence type="ECO:0000313" key="3">
    <source>
        <dbReference type="Proteomes" id="UP000503278"/>
    </source>
</evidence>
<protein>
    <submittedName>
        <fullName evidence="2">Uncharacterized protein</fullName>
    </submittedName>
</protein>
<evidence type="ECO:0000313" key="2">
    <source>
        <dbReference type="EMBL" id="QJD95748.1"/>
    </source>
</evidence>
<dbReference type="Proteomes" id="UP000503278">
    <property type="component" value="Chromosome"/>
</dbReference>
<reference evidence="2 3" key="1">
    <citation type="submission" date="2020-04" db="EMBL/GenBank/DDBJ databases">
        <title>Genome sequencing of novel species.</title>
        <authorList>
            <person name="Heo J."/>
            <person name="Kim S.-J."/>
            <person name="Kim J.-S."/>
            <person name="Hong S.-B."/>
            <person name="Kwon S.-W."/>
        </authorList>
    </citation>
    <scope>NUCLEOTIDE SEQUENCE [LARGE SCALE GENOMIC DNA]</scope>
    <source>
        <strain evidence="2 3">F39-2</strain>
    </source>
</reference>
<feature type="signal peptide" evidence="1">
    <location>
        <begin position="1"/>
        <end position="21"/>
    </location>
</feature>
<name>A0A7L5DZU5_9SPHI</name>
<dbReference type="EMBL" id="CP051682">
    <property type="protein sequence ID" value="QJD95748.1"/>
    <property type="molecule type" value="Genomic_DNA"/>
</dbReference>
<keyword evidence="3" id="KW-1185">Reference proteome</keyword>
<keyword evidence="1" id="KW-0732">Signal</keyword>
<proteinExistence type="predicted"/>
<organism evidence="2 3">
    <name type="scientific">Mucilaginibacter robiniae</name>
    <dbReference type="NCBI Taxonomy" id="2728022"/>
    <lineage>
        <taxon>Bacteria</taxon>
        <taxon>Pseudomonadati</taxon>
        <taxon>Bacteroidota</taxon>
        <taxon>Sphingobacteriia</taxon>
        <taxon>Sphingobacteriales</taxon>
        <taxon>Sphingobacteriaceae</taxon>
        <taxon>Mucilaginibacter</taxon>
    </lineage>
</organism>